<dbReference type="AlphaFoldDB" id="A0A8D8FIS3"/>
<sequence length="104" mass="12431">MTFSTRGHMKLPPAASWKTMLYLPRQDLRLPICNGSSRDRKLFRRSYWPVDQERARPTMTLPPPSLLFSLTKNTFSLFFTQNLIVHLKFDKIKQYFVWNCSFDR</sequence>
<reference evidence="1" key="1">
    <citation type="submission" date="2021-05" db="EMBL/GenBank/DDBJ databases">
        <authorList>
            <person name="Alioto T."/>
            <person name="Alioto T."/>
            <person name="Gomez Garrido J."/>
        </authorList>
    </citation>
    <scope>NUCLEOTIDE SEQUENCE</scope>
</reference>
<evidence type="ECO:0000313" key="1">
    <source>
        <dbReference type="EMBL" id="CAG6472961.1"/>
    </source>
</evidence>
<proteinExistence type="predicted"/>
<protein>
    <submittedName>
        <fullName evidence="1">(northern house mosquito) hypothetical protein</fullName>
    </submittedName>
</protein>
<organism evidence="1">
    <name type="scientific">Culex pipiens</name>
    <name type="common">House mosquito</name>
    <dbReference type="NCBI Taxonomy" id="7175"/>
    <lineage>
        <taxon>Eukaryota</taxon>
        <taxon>Metazoa</taxon>
        <taxon>Ecdysozoa</taxon>
        <taxon>Arthropoda</taxon>
        <taxon>Hexapoda</taxon>
        <taxon>Insecta</taxon>
        <taxon>Pterygota</taxon>
        <taxon>Neoptera</taxon>
        <taxon>Endopterygota</taxon>
        <taxon>Diptera</taxon>
        <taxon>Nematocera</taxon>
        <taxon>Culicoidea</taxon>
        <taxon>Culicidae</taxon>
        <taxon>Culicinae</taxon>
        <taxon>Culicini</taxon>
        <taxon>Culex</taxon>
        <taxon>Culex</taxon>
    </lineage>
</organism>
<accession>A0A8D8FIS3</accession>
<name>A0A8D8FIS3_CULPI</name>
<dbReference type="EMBL" id="HBUE01071786">
    <property type="protein sequence ID" value="CAG6472961.1"/>
    <property type="molecule type" value="Transcribed_RNA"/>
</dbReference>